<proteinExistence type="inferred from homology"/>
<dbReference type="SMART" id="SM00747">
    <property type="entry name" value="CFEM"/>
    <property type="match status" value="1"/>
</dbReference>
<dbReference type="GO" id="GO:0046872">
    <property type="term" value="F:metal ion binding"/>
    <property type="evidence" value="ECO:0007669"/>
    <property type="project" value="UniProtKB-UniRule"/>
</dbReference>
<protein>
    <recommendedName>
        <fullName evidence="11">CFEM domain-containing protein</fullName>
    </recommendedName>
</protein>
<evidence type="ECO:0000256" key="1">
    <source>
        <dbReference type="ARBA" id="ARBA00004589"/>
    </source>
</evidence>
<name>A0A6G1I3L3_9PEZI</name>
<dbReference type="GO" id="GO:0005576">
    <property type="term" value="C:extracellular region"/>
    <property type="evidence" value="ECO:0007669"/>
    <property type="project" value="UniProtKB-SubCell"/>
</dbReference>
<evidence type="ECO:0000256" key="9">
    <source>
        <dbReference type="PROSITE-ProRule" id="PRU01356"/>
    </source>
</evidence>
<evidence type="ECO:0000313" key="12">
    <source>
        <dbReference type="EMBL" id="KAF2402716.1"/>
    </source>
</evidence>
<dbReference type="AlphaFoldDB" id="A0A6G1I3L3"/>
<feature type="signal peptide" evidence="10">
    <location>
        <begin position="1"/>
        <end position="17"/>
    </location>
</feature>
<feature type="chain" id="PRO_5026174565" description="CFEM domain-containing protein" evidence="10">
    <location>
        <begin position="18"/>
        <end position="99"/>
    </location>
</feature>
<evidence type="ECO:0000256" key="6">
    <source>
        <dbReference type="ARBA" id="ARBA00022729"/>
    </source>
</evidence>
<comment type="subcellular location">
    <subcellularLocation>
        <location evidence="1">Membrane</location>
        <topology evidence="1">Lipid-anchor</topology>
        <topology evidence="1">GPI-anchor</topology>
    </subcellularLocation>
    <subcellularLocation>
        <location evidence="2">Secreted</location>
    </subcellularLocation>
</comment>
<dbReference type="GO" id="GO:0098552">
    <property type="term" value="C:side of membrane"/>
    <property type="evidence" value="ECO:0007669"/>
    <property type="project" value="UniProtKB-KW"/>
</dbReference>
<evidence type="ECO:0000313" key="13">
    <source>
        <dbReference type="Proteomes" id="UP000799640"/>
    </source>
</evidence>
<evidence type="ECO:0000256" key="4">
    <source>
        <dbReference type="ARBA" id="ARBA00022525"/>
    </source>
</evidence>
<feature type="disulfide bond" evidence="9">
    <location>
        <begin position="44"/>
        <end position="51"/>
    </location>
</feature>
<reference evidence="12" key="1">
    <citation type="journal article" date="2020" name="Stud. Mycol.">
        <title>101 Dothideomycetes genomes: a test case for predicting lifestyles and emergence of pathogens.</title>
        <authorList>
            <person name="Haridas S."/>
            <person name="Albert R."/>
            <person name="Binder M."/>
            <person name="Bloem J."/>
            <person name="Labutti K."/>
            <person name="Salamov A."/>
            <person name="Andreopoulos B."/>
            <person name="Baker S."/>
            <person name="Barry K."/>
            <person name="Bills G."/>
            <person name="Bluhm B."/>
            <person name="Cannon C."/>
            <person name="Castanera R."/>
            <person name="Culley D."/>
            <person name="Daum C."/>
            <person name="Ezra D."/>
            <person name="Gonzalez J."/>
            <person name="Henrissat B."/>
            <person name="Kuo A."/>
            <person name="Liang C."/>
            <person name="Lipzen A."/>
            <person name="Lutzoni F."/>
            <person name="Magnuson J."/>
            <person name="Mondo S."/>
            <person name="Nolan M."/>
            <person name="Ohm R."/>
            <person name="Pangilinan J."/>
            <person name="Park H.-J."/>
            <person name="Ramirez L."/>
            <person name="Alfaro M."/>
            <person name="Sun H."/>
            <person name="Tritt A."/>
            <person name="Yoshinaga Y."/>
            <person name="Zwiers L.-H."/>
            <person name="Turgeon B."/>
            <person name="Goodwin S."/>
            <person name="Spatafora J."/>
            <person name="Crous P."/>
            <person name="Grigoriev I."/>
        </authorList>
    </citation>
    <scope>NUCLEOTIDE SEQUENCE</scope>
    <source>
        <strain evidence="12">CBS 262.69</strain>
    </source>
</reference>
<evidence type="ECO:0000256" key="10">
    <source>
        <dbReference type="SAM" id="SignalP"/>
    </source>
</evidence>
<gene>
    <name evidence="12" type="ORF">EJ06DRAFT_554301</name>
</gene>
<evidence type="ECO:0000256" key="2">
    <source>
        <dbReference type="ARBA" id="ARBA00004613"/>
    </source>
</evidence>
<dbReference type="EMBL" id="ML996690">
    <property type="protein sequence ID" value="KAF2402716.1"/>
    <property type="molecule type" value="Genomic_DNA"/>
</dbReference>
<sequence>MLFLTLATLLLPALTTALPQALPAGIPSCATQCLMGIATGAKECKITDPKCFCGTAALQTAFKTCIPGACSNKADVGKIITMANGQCAGSPGFPLAAPA</sequence>
<keyword evidence="13" id="KW-1185">Reference proteome</keyword>
<keyword evidence="9" id="KW-0408">Iron</keyword>
<dbReference type="InterPro" id="IPR008427">
    <property type="entry name" value="Extracellular_membr_CFEM_dom"/>
</dbReference>
<keyword evidence="6 10" id="KW-0732">Signal</keyword>
<organism evidence="12 13">
    <name type="scientific">Trichodelitschia bisporula</name>
    <dbReference type="NCBI Taxonomy" id="703511"/>
    <lineage>
        <taxon>Eukaryota</taxon>
        <taxon>Fungi</taxon>
        <taxon>Dikarya</taxon>
        <taxon>Ascomycota</taxon>
        <taxon>Pezizomycotina</taxon>
        <taxon>Dothideomycetes</taxon>
        <taxon>Dothideomycetes incertae sedis</taxon>
        <taxon>Phaeotrichales</taxon>
        <taxon>Phaeotrichaceae</taxon>
        <taxon>Trichodelitschia</taxon>
    </lineage>
</organism>
<keyword evidence="4" id="KW-0964">Secreted</keyword>
<keyword evidence="5" id="KW-0472">Membrane</keyword>
<evidence type="ECO:0000259" key="11">
    <source>
        <dbReference type="PROSITE" id="PS52012"/>
    </source>
</evidence>
<comment type="caution">
    <text evidence="9">Lacks conserved residue(s) required for the propagation of feature annotation.</text>
</comment>
<dbReference type="Proteomes" id="UP000799640">
    <property type="component" value="Unassembled WGS sequence"/>
</dbReference>
<evidence type="ECO:0000256" key="5">
    <source>
        <dbReference type="ARBA" id="ARBA00022622"/>
    </source>
</evidence>
<comment type="similarity">
    <text evidence="3">Belongs to the RBT5 family.</text>
</comment>
<keyword evidence="8" id="KW-0449">Lipoprotein</keyword>
<keyword evidence="5" id="KW-0325">Glycoprotein</keyword>
<evidence type="ECO:0000256" key="7">
    <source>
        <dbReference type="ARBA" id="ARBA00023157"/>
    </source>
</evidence>
<dbReference type="Pfam" id="PF05730">
    <property type="entry name" value="CFEM"/>
    <property type="match status" value="1"/>
</dbReference>
<dbReference type="PROSITE" id="PS52012">
    <property type="entry name" value="CFEM"/>
    <property type="match status" value="1"/>
</dbReference>
<feature type="domain" description="CFEM" evidence="11">
    <location>
        <begin position="1"/>
        <end position="99"/>
    </location>
</feature>
<keyword evidence="7 9" id="KW-1015">Disulfide bond</keyword>
<keyword evidence="9" id="KW-0479">Metal-binding</keyword>
<evidence type="ECO:0000256" key="8">
    <source>
        <dbReference type="ARBA" id="ARBA00023288"/>
    </source>
</evidence>
<evidence type="ECO:0000256" key="3">
    <source>
        <dbReference type="ARBA" id="ARBA00010031"/>
    </source>
</evidence>
<keyword evidence="5" id="KW-0336">GPI-anchor</keyword>
<keyword evidence="9" id="KW-0349">Heme</keyword>
<feature type="binding site" description="axial binding residue" evidence="9">
    <location>
        <position position="48"/>
    </location>
    <ligand>
        <name>heme</name>
        <dbReference type="ChEBI" id="CHEBI:30413"/>
    </ligand>
    <ligandPart>
        <name>Fe</name>
        <dbReference type="ChEBI" id="CHEBI:18248"/>
    </ligandPart>
</feature>
<accession>A0A6G1I3L3</accession>